<dbReference type="CDD" id="cd12148">
    <property type="entry name" value="fungal_TF_MHR"/>
    <property type="match status" value="1"/>
</dbReference>
<dbReference type="EMBL" id="KL584727">
    <property type="protein sequence ID" value="KEQ68687.1"/>
    <property type="molecule type" value="Genomic_DNA"/>
</dbReference>
<feature type="compositionally biased region" description="Basic and acidic residues" evidence="2">
    <location>
        <begin position="95"/>
        <end position="111"/>
    </location>
</feature>
<dbReference type="InterPro" id="IPR036864">
    <property type="entry name" value="Zn2-C6_fun-type_DNA-bd_sf"/>
</dbReference>
<feature type="non-terminal residue" evidence="4">
    <location>
        <position position="1"/>
    </location>
</feature>
<dbReference type="GeneID" id="25408297"/>
<gene>
    <name evidence="4" type="ORF">M436DRAFT_33452</name>
</gene>
<evidence type="ECO:0000313" key="5">
    <source>
        <dbReference type="Proteomes" id="UP000027730"/>
    </source>
</evidence>
<evidence type="ECO:0000256" key="2">
    <source>
        <dbReference type="SAM" id="MobiDB-lite"/>
    </source>
</evidence>
<dbReference type="OrthoDB" id="5392779at2759"/>
<protein>
    <recommendedName>
        <fullName evidence="3">Zn(2)-C6 fungal-type domain-containing protein</fullName>
    </recommendedName>
</protein>
<dbReference type="HOGENOM" id="CLU_004804_0_1_1"/>
<keyword evidence="5" id="KW-1185">Reference proteome</keyword>
<feature type="region of interest" description="Disordered" evidence="2">
    <location>
        <begin position="94"/>
        <end position="115"/>
    </location>
</feature>
<dbReference type="CDD" id="cd00067">
    <property type="entry name" value="GAL4"/>
    <property type="match status" value="1"/>
</dbReference>
<dbReference type="InterPro" id="IPR001138">
    <property type="entry name" value="Zn2Cys6_DnaBD"/>
</dbReference>
<dbReference type="SUPFAM" id="SSF57701">
    <property type="entry name" value="Zn2/Cys6 DNA-binding domain"/>
    <property type="match status" value="1"/>
</dbReference>
<dbReference type="PROSITE" id="PS00463">
    <property type="entry name" value="ZN2_CY6_FUNGAL_1"/>
    <property type="match status" value="1"/>
</dbReference>
<accession>A0A074WFQ3</accession>
<dbReference type="Gene3D" id="4.10.240.10">
    <property type="entry name" value="Zn(2)-C6 fungal-type DNA-binding domain"/>
    <property type="match status" value="1"/>
</dbReference>
<keyword evidence="1" id="KW-0539">Nucleus</keyword>
<dbReference type="PANTHER" id="PTHR47840">
    <property type="entry name" value="ZN(II)2CYS6 TRANSCRIPTION FACTOR (EUROFUNG)-RELATED"/>
    <property type="match status" value="1"/>
</dbReference>
<dbReference type="Proteomes" id="UP000027730">
    <property type="component" value="Unassembled WGS sequence"/>
</dbReference>
<reference evidence="4 5" key="1">
    <citation type="journal article" date="2014" name="BMC Genomics">
        <title>Genome sequencing of four Aureobasidium pullulans varieties: biotechnological potential, stress tolerance, and description of new species.</title>
        <authorList>
            <person name="Gostin Ar C."/>
            <person name="Ohm R.A."/>
            <person name="Kogej T."/>
            <person name="Sonjak S."/>
            <person name="Turk M."/>
            <person name="Zajc J."/>
            <person name="Zalar P."/>
            <person name="Grube M."/>
            <person name="Sun H."/>
            <person name="Han J."/>
            <person name="Sharma A."/>
            <person name="Chiniquy J."/>
            <person name="Ngan C.Y."/>
            <person name="Lipzen A."/>
            <person name="Barry K."/>
            <person name="Grigoriev I.V."/>
            <person name="Gunde-Cimerman N."/>
        </authorList>
    </citation>
    <scope>NUCLEOTIDE SEQUENCE [LARGE SCALE GENOMIC DNA]</scope>
    <source>
        <strain evidence="4 5">CBS 147.97</strain>
    </source>
</reference>
<dbReference type="AlphaFoldDB" id="A0A074WFQ3"/>
<feature type="domain" description="Zn(2)-C6 fungal-type" evidence="3">
    <location>
        <begin position="7"/>
        <end position="38"/>
    </location>
</feature>
<proteinExistence type="predicted"/>
<dbReference type="RefSeq" id="XP_013422801.1">
    <property type="nucleotide sequence ID" value="XM_013567347.1"/>
</dbReference>
<sequence length="610" mass="68023">LRKGTKSCAECKRRKVRCVWPADTTQVCSNCQIRDHPCSPQTLIPSTDSNLSVSESQRTRVLEDEVNLLWAAVRSLEATLTSCARAQSVSLPISEHNRSEAPVEQSDHTSRENNLSHAHPRCHLHQLLDTHILDSQGTEKTWQETEDQTSLVDLEALNHSARRDLQPLLPARSDVVALSAHSFVWSRVYTSLFPGVQMTASAEDMLDHYNEACKPDIDARSVANLLLSLALTVRQIPAEDLESLGLSMCSPAAFPETISVAVHRVVLVEDALAATLEGIETSLLFIRLSLACVNIKRTWLQLRRIVALAEMIGLPRTVAHLDITNTSLEQLRRYQIASDLWEGICMLDRFAGTMFGLPTGTGSYRLSPPKPLLRDGKVVPQVYLRYLTDMALQIQTLDESSAAGKSDISKLAQVHEIHKALEDLALSTPEGWFASLTSYLSADHMLQFWHQYLVVRTHLCFALQHDDAGRYGHHYNACIDACRSMIWRYVTLRPLIPSGISLCRVLDFQVMTAAMFILWTYSETSAQVVTTKLPQQIRSADLFNQLLPAMKTASDRPGGDFAHKAAIALCSLNSYMCNEDLSQESLTLRIPMLGIVTVRRRPALQKHPGS</sequence>
<evidence type="ECO:0000313" key="4">
    <source>
        <dbReference type="EMBL" id="KEQ68687.1"/>
    </source>
</evidence>
<evidence type="ECO:0000256" key="1">
    <source>
        <dbReference type="ARBA" id="ARBA00023242"/>
    </source>
</evidence>
<dbReference type="GO" id="GO:0000981">
    <property type="term" value="F:DNA-binding transcription factor activity, RNA polymerase II-specific"/>
    <property type="evidence" value="ECO:0007669"/>
    <property type="project" value="InterPro"/>
</dbReference>
<dbReference type="STRING" id="1043004.A0A074WFQ3"/>
<feature type="non-terminal residue" evidence="4">
    <location>
        <position position="610"/>
    </location>
</feature>
<evidence type="ECO:0000259" key="3">
    <source>
        <dbReference type="PROSITE" id="PS00463"/>
    </source>
</evidence>
<name>A0A074WFQ3_9PEZI</name>
<dbReference type="GO" id="GO:0008270">
    <property type="term" value="F:zinc ion binding"/>
    <property type="evidence" value="ECO:0007669"/>
    <property type="project" value="InterPro"/>
</dbReference>
<organism evidence="4 5">
    <name type="scientific">Aureobasidium namibiae CBS 147.97</name>
    <dbReference type="NCBI Taxonomy" id="1043004"/>
    <lineage>
        <taxon>Eukaryota</taxon>
        <taxon>Fungi</taxon>
        <taxon>Dikarya</taxon>
        <taxon>Ascomycota</taxon>
        <taxon>Pezizomycotina</taxon>
        <taxon>Dothideomycetes</taxon>
        <taxon>Dothideomycetidae</taxon>
        <taxon>Dothideales</taxon>
        <taxon>Saccotheciaceae</taxon>
        <taxon>Aureobasidium</taxon>
    </lineage>
</organism>
<dbReference type="PANTHER" id="PTHR47840:SF3">
    <property type="entry name" value="ZN(II)2CYS6 TRANSCRIPTION FACTOR (EUROFUNG)"/>
    <property type="match status" value="1"/>
</dbReference>